<accession>A0A160TZY3</accession>
<dbReference type="AlphaFoldDB" id="A0A160TZY3"/>
<organism evidence="1">
    <name type="scientific">hydrothermal vent metagenome</name>
    <dbReference type="NCBI Taxonomy" id="652676"/>
    <lineage>
        <taxon>unclassified sequences</taxon>
        <taxon>metagenomes</taxon>
        <taxon>ecological metagenomes</taxon>
    </lineage>
</organism>
<evidence type="ECO:0000313" key="1">
    <source>
        <dbReference type="EMBL" id="CUS56701.1"/>
    </source>
</evidence>
<sequence length="144" mass="16340">MLDTLTLYFPPLEPLETHPARYGPRPSIWMLGMPRAPEPEGPPETLDPAPLLARLERLTTSCADPAAEARRMALWQARRRAELQAGKRGRMHPLRMGRPPGYVKDRLRRDTLQRKLWDFWQFCHWADTATDPPARPAGAGLAPA</sequence>
<name>A0A160TZY3_9ZZZZ</name>
<dbReference type="EMBL" id="CZQD01000032">
    <property type="protein sequence ID" value="CUS56701.1"/>
    <property type="molecule type" value="Genomic_DNA"/>
</dbReference>
<gene>
    <name evidence="1" type="ORF">MGWOODY_Hyp2102</name>
</gene>
<protein>
    <submittedName>
        <fullName evidence="1">Uncharacterized protein</fullName>
    </submittedName>
</protein>
<proteinExistence type="predicted"/>
<reference evidence="1" key="1">
    <citation type="submission" date="2015-10" db="EMBL/GenBank/DDBJ databases">
        <authorList>
            <person name="Gilbert D.G."/>
        </authorList>
    </citation>
    <scope>NUCLEOTIDE SEQUENCE</scope>
</reference>